<name>F3ZP27_9BACE</name>
<accession>F3ZP27</accession>
<organism evidence="1 2">
    <name type="scientific">Bacteroides coprosuis DSM 18011</name>
    <dbReference type="NCBI Taxonomy" id="679937"/>
    <lineage>
        <taxon>Bacteria</taxon>
        <taxon>Pseudomonadati</taxon>
        <taxon>Bacteroidota</taxon>
        <taxon>Bacteroidia</taxon>
        <taxon>Bacteroidales</taxon>
        <taxon>Bacteroidaceae</taxon>
        <taxon>Bacteroides</taxon>
    </lineage>
</organism>
<evidence type="ECO:0000313" key="2">
    <source>
        <dbReference type="Proteomes" id="UP000018439"/>
    </source>
</evidence>
<dbReference type="Pfam" id="PF13189">
    <property type="entry name" value="Cytidylate_kin2"/>
    <property type="match status" value="1"/>
</dbReference>
<dbReference type="Gene3D" id="3.40.50.300">
    <property type="entry name" value="P-loop containing nucleotide triphosphate hydrolases"/>
    <property type="match status" value="1"/>
</dbReference>
<proteinExistence type="predicted"/>
<dbReference type="InterPro" id="IPR027417">
    <property type="entry name" value="P-loop_NTPase"/>
</dbReference>
<dbReference type="OrthoDB" id="9781180at2"/>
<dbReference type="STRING" id="679937.Bcop_2448"/>
<keyword evidence="2" id="KW-1185">Reference proteome</keyword>
<evidence type="ECO:0000313" key="1">
    <source>
        <dbReference type="EMBL" id="EGJ72600.1"/>
    </source>
</evidence>
<dbReference type="AlphaFoldDB" id="F3ZP27"/>
<reference evidence="1 2" key="1">
    <citation type="journal article" date="2011" name="Stand. Genomic Sci.">
        <title>Non-contiguous finished genome sequence of Bacteroides coprosuis type strain (PC139).</title>
        <authorList>
            <person name="Land M."/>
            <person name="Held B."/>
            <person name="Gronow S."/>
            <person name="Abt B."/>
            <person name="Lucas S."/>
            <person name="Del Rio T.G."/>
            <person name="Nolan M."/>
            <person name="Tice H."/>
            <person name="Cheng J.F."/>
            <person name="Pitluck S."/>
            <person name="Liolios K."/>
            <person name="Pagani I."/>
            <person name="Ivanova N."/>
            <person name="Mavromatis K."/>
            <person name="Mikhailova N."/>
            <person name="Pati A."/>
            <person name="Tapia R."/>
            <person name="Han C."/>
            <person name="Goodwin L."/>
            <person name="Chen A."/>
            <person name="Palaniappan K."/>
            <person name="Hauser L."/>
            <person name="Brambilla E.M."/>
            <person name="Rohde M."/>
            <person name="Goker M."/>
            <person name="Detter J.C."/>
            <person name="Woyke T."/>
            <person name="Bristow J."/>
            <person name="Eisen J.A."/>
            <person name="Markowitz V."/>
            <person name="Hugenholtz P."/>
            <person name="Kyrpides N.C."/>
            <person name="Klenk H.P."/>
            <person name="Lapidus A."/>
        </authorList>
    </citation>
    <scope>NUCLEOTIDE SEQUENCE</scope>
    <source>
        <strain evidence="1 2">DSM 18011</strain>
    </source>
</reference>
<dbReference type="Proteomes" id="UP000018439">
    <property type="component" value="Chromosome"/>
</dbReference>
<dbReference type="HOGENOM" id="CLU_065155_3_1_10"/>
<protein>
    <recommendedName>
        <fullName evidence="3">Cytidylate kinase</fullName>
    </recommendedName>
</protein>
<dbReference type="EMBL" id="CM001167">
    <property type="protein sequence ID" value="EGJ72600.1"/>
    <property type="molecule type" value="Genomic_DNA"/>
</dbReference>
<gene>
    <name evidence="1" type="ORF">Bcop_2448</name>
</gene>
<dbReference type="eggNOG" id="COG0283">
    <property type="taxonomic scope" value="Bacteria"/>
</dbReference>
<sequence>MKQNYIINIGRELGSGGRDIGQKLSEHLNFEFYDRKLIEIAAQESGLCKEFFEKADEKASQTRWGSFFAMRYPFIGDGVVPSNFLSNDALFKIQSDVIRELAEKHSCIFVGRCADYILRNHPNCVSIFISSPHDDRVDRLCQRHNISKDEAEEMMIKADKGRSQYYNYYSYNTWGAAKTYDLCINSSLFGLDGTVDFIENFIKHKFQLK</sequence>
<dbReference type="SUPFAM" id="SSF52540">
    <property type="entry name" value="P-loop containing nucleoside triphosphate hydrolases"/>
    <property type="match status" value="1"/>
</dbReference>
<evidence type="ECO:0008006" key="3">
    <source>
        <dbReference type="Google" id="ProtNLM"/>
    </source>
</evidence>